<accession>A0A3R8Q6C8</accession>
<dbReference type="PANTHER" id="PTHR46268">
    <property type="entry name" value="STRESS RESPONSE PROTEIN NHAX"/>
    <property type="match status" value="1"/>
</dbReference>
<dbReference type="Gene3D" id="3.40.50.620">
    <property type="entry name" value="HUPs"/>
    <property type="match status" value="2"/>
</dbReference>
<feature type="domain" description="UspA" evidence="2">
    <location>
        <begin position="154"/>
        <end position="287"/>
    </location>
</feature>
<dbReference type="EMBL" id="RSAA01000020">
    <property type="protein sequence ID" value="RRO14131.1"/>
    <property type="molecule type" value="Genomic_DNA"/>
</dbReference>
<proteinExistence type="inferred from homology"/>
<dbReference type="InterPro" id="IPR014729">
    <property type="entry name" value="Rossmann-like_a/b/a_fold"/>
</dbReference>
<evidence type="ECO:0000313" key="4">
    <source>
        <dbReference type="Proteomes" id="UP000274515"/>
    </source>
</evidence>
<dbReference type="PRINTS" id="PR01438">
    <property type="entry name" value="UNVRSLSTRESS"/>
</dbReference>
<evidence type="ECO:0000313" key="3">
    <source>
        <dbReference type="EMBL" id="RRO14131.1"/>
    </source>
</evidence>
<dbReference type="InterPro" id="IPR006015">
    <property type="entry name" value="Universal_stress_UspA"/>
</dbReference>
<gene>
    <name evidence="3" type="ORF">EIL87_20450</name>
</gene>
<protein>
    <submittedName>
        <fullName evidence="3">Universal stress protein</fullName>
    </submittedName>
</protein>
<reference evidence="3 4" key="1">
    <citation type="submission" date="2018-11" db="EMBL/GenBank/DDBJ databases">
        <title>Saccharopolyspora rhizosphaerae sp. nov., an actinomycete isolated from rhizosphere soil in Thailand.</title>
        <authorList>
            <person name="Intra B."/>
            <person name="Euanorasetr J."/>
            <person name="Take A."/>
            <person name="Inahashi Y."/>
            <person name="Mori M."/>
            <person name="Panbangred W."/>
            <person name="Matsumoto A."/>
        </authorList>
    </citation>
    <scope>NUCLEOTIDE SEQUENCE [LARGE SCALE GENOMIC DNA]</scope>
    <source>
        <strain evidence="3 4">H219</strain>
    </source>
</reference>
<dbReference type="Pfam" id="PF00582">
    <property type="entry name" value="Usp"/>
    <property type="match status" value="2"/>
</dbReference>
<dbReference type="RefSeq" id="WP_125092199.1">
    <property type="nucleotide sequence ID" value="NZ_RSAA01000020.1"/>
</dbReference>
<name>A0A3R8Q6C8_9PSEU</name>
<dbReference type="InterPro" id="IPR006016">
    <property type="entry name" value="UspA"/>
</dbReference>
<keyword evidence="4" id="KW-1185">Reference proteome</keyword>
<dbReference type="SUPFAM" id="SSF52402">
    <property type="entry name" value="Adenine nucleotide alpha hydrolases-like"/>
    <property type="match status" value="2"/>
</dbReference>
<dbReference type="OrthoDB" id="3404132at2"/>
<sequence length="292" mass="30830">MSDLSNAIVVGTDGSDEALSAVSWAAKVASARKLSLHLVSSTEPYYRGFYGAGMPVPPEAFSEIDELARTRLKEATKRAAAIDAELPVTTEKAAEQPISLMLRLSEEAHMLALGASGRGGFTGMLLGSTAASAAAHARCPVAVIRPARTPDGPVVAGVDGSENSVDALSAAFAEASWRRVKLVAVHATRDYEPSIREVGVGRARTDPQEPARVLATSLAGMQERYPDVEVERDTVNNLPRDALLDWSKRAQLVVVGSRGRGGFLGMLLGSNSQTLLQHAACPVLVVHPVGER</sequence>
<dbReference type="Proteomes" id="UP000274515">
    <property type="component" value="Unassembled WGS sequence"/>
</dbReference>
<comment type="caution">
    <text evidence="3">The sequence shown here is derived from an EMBL/GenBank/DDBJ whole genome shotgun (WGS) entry which is preliminary data.</text>
</comment>
<evidence type="ECO:0000259" key="2">
    <source>
        <dbReference type="Pfam" id="PF00582"/>
    </source>
</evidence>
<dbReference type="AlphaFoldDB" id="A0A3R8Q6C8"/>
<comment type="similarity">
    <text evidence="1">Belongs to the universal stress protein A family.</text>
</comment>
<evidence type="ECO:0000256" key="1">
    <source>
        <dbReference type="ARBA" id="ARBA00008791"/>
    </source>
</evidence>
<organism evidence="3 4">
    <name type="scientific">Saccharopolyspora rhizosphaerae</name>
    <dbReference type="NCBI Taxonomy" id="2492662"/>
    <lineage>
        <taxon>Bacteria</taxon>
        <taxon>Bacillati</taxon>
        <taxon>Actinomycetota</taxon>
        <taxon>Actinomycetes</taxon>
        <taxon>Pseudonocardiales</taxon>
        <taxon>Pseudonocardiaceae</taxon>
        <taxon>Saccharopolyspora</taxon>
    </lineage>
</organism>
<feature type="domain" description="UspA" evidence="2">
    <location>
        <begin position="7"/>
        <end position="145"/>
    </location>
</feature>
<dbReference type="PANTHER" id="PTHR46268:SF6">
    <property type="entry name" value="UNIVERSAL STRESS PROTEIN UP12"/>
    <property type="match status" value="1"/>
</dbReference>